<dbReference type="EMBL" id="LAZR01012912">
    <property type="protein sequence ID" value="KKM24498.1"/>
    <property type="molecule type" value="Genomic_DNA"/>
</dbReference>
<proteinExistence type="predicted"/>
<protein>
    <submittedName>
        <fullName evidence="1">Uncharacterized protein</fullName>
    </submittedName>
</protein>
<organism evidence="1">
    <name type="scientific">marine sediment metagenome</name>
    <dbReference type="NCBI Taxonomy" id="412755"/>
    <lineage>
        <taxon>unclassified sequences</taxon>
        <taxon>metagenomes</taxon>
        <taxon>ecological metagenomes</taxon>
    </lineage>
</organism>
<comment type="caution">
    <text evidence="1">The sequence shown here is derived from an EMBL/GenBank/DDBJ whole genome shotgun (WGS) entry which is preliminary data.</text>
</comment>
<reference evidence="1" key="1">
    <citation type="journal article" date="2015" name="Nature">
        <title>Complex archaea that bridge the gap between prokaryotes and eukaryotes.</title>
        <authorList>
            <person name="Spang A."/>
            <person name="Saw J.H."/>
            <person name="Jorgensen S.L."/>
            <person name="Zaremba-Niedzwiedzka K."/>
            <person name="Martijn J."/>
            <person name="Lind A.E."/>
            <person name="van Eijk R."/>
            <person name="Schleper C."/>
            <person name="Guy L."/>
            <person name="Ettema T.J."/>
        </authorList>
    </citation>
    <scope>NUCLEOTIDE SEQUENCE</scope>
</reference>
<name>A0A0F9KQX2_9ZZZZ</name>
<accession>A0A0F9KQX2</accession>
<dbReference type="AlphaFoldDB" id="A0A0F9KQX2"/>
<evidence type="ECO:0000313" key="1">
    <source>
        <dbReference type="EMBL" id="KKM24498.1"/>
    </source>
</evidence>
<gene>
    <name evidence="1" type="ORF">LCGC14_1604540</name>
</gene>
<sequence length="68" mass="8067">MILEGNGEEERFYCVACNGWVRDWIVPHVRSHVRELLGAPRRPATLLSVQATNYERKITRKRRNQHHD</sequence>